<comment type="caution">
    <text evidence="1">The sequence shown here is derived from an EMBL/GenBank/DDBJ whole genome shotgun (WGS) entry which is preliminary data.</text>
</comment>
<dbReference type="EMBL" id="JAPWDV010000002">
    <property type="protein sequence ID" value="KAJ6218830.1"/>
    <property type="molecule type" value="Genomic_DNA"/>
</dbReference>
<reference evidence="1" key="1">
    <citation type="submission" date="2022-12" db="EMBL/GenBank/DDBJ databases">
        <title>Genome assemblies of Blomia tropicalis.</title>
        <authorList>
            <person name="Cui Y."/>
        </authorList>
    </citation>
    <scope>NUCLEOTIDE SEQUENCE</scope>
    <source>
        <tissue evidence="1">Adult mites</tissue>
    </source>
</reference>
<sequence>MEHRRRRHRRYRSVESSSIGQLIDTYITWNVLHLSDVTNDDNQLKSTKYETAVMICNAQLINCNNFNHLLIEYDRFETNLKQRFHSSSNDQQQMNNGQNENLNLNEKMRIDKLIQVLNPLTIAIQVNDFEETCQHVNKISIPFQSVLKVILNKWN</sequence>
<name>A0A9Q0RLU1_BLOTA</name>
<accession>A0A9Q0RLU1</accession>
<organism evidence="1 2">
    <name type="scientific">Blomia tropicalis</name>
    <name type="common">Mite</name>
    <dbReference type="NCBI Taxonomy" id="40697"/>
    <lineage>
        <taxon>Eukaryota</taxon>
        <taxon>Metazoa</taxon>
        <taxon>Ecdysozoa</taxon>
        <taxon>Arthropoda</taxon>
        <taxon>Chelicerata</taxon>
        <taxon>Arachnida</taxon>
        <taxon>Acari</taxon>
        <taxon>Acariformes</taxon>
        <taxon>Sarcoptiformes</taxon>
        <taxon>Astigmata</taxon>
        <taxon>Glycyphagoidea</taxon>
        <taxon>Echimyopodidae</taxon>
        <taxon>Blomia</taxon>
    </lineage>
</organism>
<gene>
    <name evidence="1" type="ORF">RDWZM_004642</name>
</gene>
<dbReference type="AlphaFoldDB" id="A0A9Q0RLU1"/>
<protein>
    <submittedName>
        <fullName evidence="1">Uncharacterized protein</fullName>
    </submittedName>
</protein>
<evidence type="ECO:0000313" key="1">
    <source>
        <dbReference type="EMBL" id="KAJ6218830.1"/>
    </source>
</evidence>
<proteinExistence type="predicted"/>
<evidence type="ECO:0000313" key="2">
    <source>
        <dbReference type="Proteomes" id="UP001142055"/>
    </source>
</evidence>
<dbReference type="Proteomes" id="UP001142055">
    <property type="component" value="Chromosome 2"/>
</dbReference>
<keyword evidence="2" id="KW-1185">Reference proteome</keyword>